<organism evidence="1 2">
    <name type="scientific">Pedobacter xixiisoli</name>
    <dbReference type="NCBI Taxonomy" id="1476464"/>
    <lineage>
        <taxon>Bacteria</taxon>
        <taxon>Pseudomonadati</taxon>
        <taxon>Bacteroidota</taxon>
        <taxon>Sphingobacteriia</taxon>
        <taxon>Sphingobacteriales</taxon>
        <taxon>Sphingobacteriaceae</taxon>
        <taxon>Pedobacter</taxon>
    </lineage>
</organism>
<name>A0A285ZRV6_9SPHI</name>
<gene>
    <name evidence="1" type="ORF">SAMN06297358_0636</name>
</gene>
<accession>A0A285ZRV6</accession>
<dbReference type="EMBL" id="OCMT01000001">
    <property type="protein sequence ID" value="SOD12379.1"/>
    <property type="molecule type" value="Genomic_DNA"/>
</dbReference>
<sequence>MNRLKLTIIFAVLSLTAFSQIKKIEVAKKEIVGKIAPGGAITLTMECYRYEDDTYLFRYLDTKFSKIEVWKDFKIKSTEDFNTLYSYLEEGFSKMPEEAMLLNIGDGYLILRFSKFLGGKVVKIAHSTSDSETAIVGYTNLYTVKQINKLFGKTK</sequence>
<keyword evidence="2" id="KW-1185">Reference proteome</keyword>
<dbReference type="RefSeq" id="WP_097128585.1">
    <property type="nucleotide sequence ID" value="NZ_OCMT01000001.1"/>
</dbReference>
<evidence type="ECO:0000313" key="2">
    <source>
        <dbReference type="Proteomes" id="UP000219281"/>
    </source>
</evidence>
<evidence type="ECO:0000313" key="1">
    <source>
        <dbReference type="EMBL" id="SOD12379.1"/>
    </source>
</evidence>
<protein>
    <submittedName>
        <fullName evidence="1">Uncharacterized protein</fullName>
    </submittedName>
</protein>
<proteinExistence type="predicted"/>
<dbReference type="Proteomes" id="UP000219281">
    <property type="component" value="Unassembled WGS sequence"/>
</dbReference>
<reference evidence="2" key="1">
    <citation type="submission" date="2017-09" db="EMBL/GenBank/DDBJ databases">
        <authorList>
            <person name="Varghese N."/>
            <person name="Submissions S."/>
        </authorList>
    </citation>
    <scope>NUCLEOTIDE SEQUENCE [LARGE SCALE GENOMIC DNA]</scope>
    <source>
        <strain evidence="2">CGMCC 1.12803</strain>
    </source>
</reference>
<dbReference type="AlphaFoldDB" id="A0A285ZRV6"/>